<protein>
    <recommendedName>
        <fullName evidence="2">FAD-binding FR-type domain-containing protein</fullName>
    </recommendedName>
</protein>
<dbReference type="SUPFAM" id="SSF63380">
    <property type="entry name" value="Riboflavin synthase domain-like"/>
    <property type="match status" value="1"/>
</dbReference>
<evidence type="ECO:0000313" key="1">
    <source>
        <dbReference type="EMBL" id="SVD57620.1"/>
    </source>
</evidence>
<organism evidence="1">
    <name type="scientific">marine metagenome</name>
    <dbReference type="NCBI Taxonomy" id="408172"/>
    <lineage>
        <taxon>unclassified sequences</taxon>
        <taxon>metagenomes</taxon>
        <taxon>ecological metagenomes</taxon>
    </lineage>
</organism>
<dbReference type="EMBL" id="UINC01159504">
    <property type="protein sequence ID" value="SVD57620.1"/>
    <property type="molecule type" value="Genomic_DNA"/>
</dbReference>
<dbReference type="InterPro" id="IPR017938">
    <property type="entry name" value="Riboflavin_synthase-like_b-brl"/>
</dbReference>
<proteinExistence type="predicted"/>
<evidence type="ECO:0008006" key="2">
    <source>
        <dbReference type="Google" id="ProtNLM"/>
    </source>
</evidence>
<dbReference type="Gene3D" id="2.40.30.10">
    <property type="entry name" value="Translation factors"/>
    <property type="match status" value="1"/>
</dbReference>
<dbReference type="AlphaFoldDB" id="A0A382WG92"/>
<reference evidence="1" key="1">
    <citation type="submission" date="2018-05" db="EMBL/GenBank/DDBJ databases">
        <authorList>
            <person name="Lanie J.A."/>
            <person name="Ng W.-L."/>
            <person name="Kazmierczak K.M."/>
            <person name="Andrzejewski T.M."/>
            <person name="Davidsen T.M."/>
            <person name="Wayne K.J."/>
            <person name="Tettelin H."/>
            <person name="Glass J.I."/>
            <person name="Rusch D."/>
            <person name="Podicherti R."/>
            <person name="Tsui H.-C.T."/>
            <person name="Winkler M.E."/>
        </authorList>
    </citation>
    <scope>NUCLEOTIDE SEQUENCE</scope>
</reference>
<gene>
    <name evidence="1" type="ORF">METZ01_LOCUS410474</name>
</gene>
<name>A0A382WG92_9ZZZZ</name>
<sequence>MYDRRLAIESVAHVGSGQFILGFECPEIAAQCRPGHFVMISAAESIDPILRRPMAIYRVLRDASNTAYGFTLLIEVVGCGTALLEQKSVGDHLEV</sequence>
<feature type="non-terminal residue" evidence="1">
    <location>
        <position position="95"/>
    </location>
</feature>
<accession>A0A382WG92</accession>